<evidence type="ECO:0000313" key="3">
    <source>
        <dbReference type="Proteomes" id="UP001176941"/>
    </source>
</evidence>
<protein>
    <submittedName>
        <fullName evidence="2">Uncharacterized protein</fullName>
    </submittedName>
</protein>
<sequence length="96" mass="10215">MILAPEWSEDLQTKLLLDNSMTQPSVHVYLFPLEPASQPGPPSRSAQSPAELPCQRAASWQLSAAHTAVSASGLLSSLGPPCPCPHVCGLRLKADR</sequence>
<gene>
    <name evidence="2" type="ORF">MRATA1EN1_LOCUS13384</name>
</gene>
<reference evidence="2" key="1">
    <citation type="submission" date="2023-04" db="EMBL/GenBank/DDBJ databases">
        <authorList>
            <consortium name="ELIXIR-Norway"/>
        </authorList>
    </citation>
    <scope>NUCLEOTIDE SEQUENCE [LARGE SCALE GENOMIC DNA]</scope>
</reference>
<organism evidence="2 3">
    <name type="scientific">Rangifer tarandus platyrhynchus</name>
    <name type="common">Svalbard reindeer</name>
    <dbReference type="NCBI Taxonomy" id="3082113"/>
    <lineage>
        <taxon>Eukaryota</taxon>
        <taxon>Metazoa</taxon>
        <taxon>Chordata</taxon>
        <taxon>Craniata</taxon>
        <taxon>Vertebrata</taxon>
        <taxon>Euteleostomi</taxon>
        <taxon>Mammalia</taxon>
        <taxon>Eutheria</taxon>
        <taxon>Laurasiatheria</taxon>
        <taxon>Artiodactyla</taxon>
        <taxon>Ruminantia</taxon>
        <taxon>Pecora</taxon>
        <taxon>Cervidae</taxon>
        <taxon>Odocoileinae</taxon>
        <taxon>Rangifer</taxon>
    </lineage>
</organism>
<keyword evidence="3" id="KW-1185">Reference proteome</keyword>
<name>A0ABN8YS58_RANTA</name>
<accession>A0ABN8YS58</accession>
<dbReference type="EMBL" id="OX459959">
    <property type="protein sequence ID" value="CAI9164422.1"/>
    <property type="molecule type" value="Genomic_DNA"/>
</dbReference>
<evidence type="ECO:0000313" key="2">
    <source>
        <dbReference type="EMBL" id="CAI9164422.1"/>
    </source>
</evidence>
<dbReference type="Proteomes" id="UP001176941">
    <property type="component" value="Chromosome 23"/>
</dbReference>
<proteinExistence type="predicted"/>
<feature type="region of interest" description="Disordered" evidence="1">
    <location>
        <begin position="33"/>
        <end position="53"/>
    </location>
</feature>
<evidence type="ECO:0000256" key="1">
    <source>
        <dbReference type="SAM" id="MobiDB-lite"/>
    </source>
</evidence>